<dbReference type="Proteomes" id="UP000182409">
    <property type="component" value="Unassembled WGS sequence"/>
</dbReference>
<sequence length="137" mass="15276">MGCSVAASKGRVTGIGGVFLRARDAKALTDWYHQHLGLPVSDYGTTFLWTDEVPAGTGMTTWSAFADNTDYFGKGSRQAVMINYRVDNLDALLEKLRAAKVDVDPHREDYSYGRFAWITDPEGNRVELWQPIGKSQE</sequence>
<dbReference type="SUPFAM" id="SSF54593">
    <property type="entry name" value="Glyoxalase/Bleomycin resistance protein/Dihydroxybiphenyl dioxygenase"/>
    <property type="match status" value="1"/>
</dbReference>
<dbReference type="InterPro" id="IPR037523">
    <property type="entry name" value="VOC_core"/>
</dbReference>
<dbReference type="InterPro" id="IPR052164">
    <property type="entry name" value="Anthracycline_SecMetBiosynth"/>
</dbReference>
<name>A0A1H4RVV4_9BACT</name>
<dbReference type="PANTHER" id="PTHR33993:SF5">
    <property type="entry name" value="GLYOXALASE"/>
    <property type="match status" value="1"/>
</dbReference>
<evidence type="ECO:0000313" key="2">
    <source>
        <dbReference type="EMBL" id="SEC36030.1"/>
    </source>
</evidence>
<dbReference type="Gene3D" id="3.10.180.10">
    <property type="entry name" value="2,3-Dihydroxybiphenyl 1,2-Dioxygenase, domain 1"/>
    <property type="match status" value="1"/>
</dbReference>
<dbReference type="Pfam" id="PF00903">
    <property type="entry name" value="Glyoxalase"/>
    <property type="match status" value="1"/>
</dbReference>
<protein>
    <recommendedName>
        <fullName evidence="1">VOC domain-containing protein</fullName>
    </recommendedName>
</protein>
<dbReference type="PROSITE" id="PS51819">
    <property type="entry name" value="VOC"/>
    <property type="match status" value="1"/>
</dbReference>
<dbReference type="InterPro" id="IPR004360">
    <property type="entry name" value="Glyas_Fos-R_dOase_dom"/>
</dbReference>
<dbReference type="PANTHER" id="PTHR33993">
    <property type="entry name" value="GLYOXALASE-RELATED"/>
    <property type="match status" value="1"/>
</dbReference>
<dbReference type="EMBL" id="FNSD01000001">
    <property type="protein sequence ID" value="SEC36030.1"/>
    <property type="molecule type" value="Genomic_DNA"/>
</dbReference>
<evidence type="ECO:0000313" key="3">
    <source>
        <dbReference type="Proteomes" id="UP000182409"/>
    </source>
</evidence>
<dbReference type="AlphaFoldDB" id="A0A1H4RVV4"/>
<dbReference type="InterPro" id="IPR029068">
    <property type="entry name" value="Glyas_Bleomycin-R_OHBP_Dase"/>
</dbReference>
<proteinExistence type="predicted"/>
<reference evidence="2 3" key="1">
    <citation type="submission" date="2016-10" db="EMBL/GenBank/DDBJ databases">
        <authorList>
            <person name="de Groot N.N."/>
        </authorList>
    </citation>
    <scope>NUCLEOTIDE SEQUENCE [LARGE SCALE GENOMIC DNA]</scope>
    <source>
        <strain evidence="2 3">AB35.6</strain>
    </source>
</reference>
<gene>
    <name evidence="2" type="ORF">SAMN05443244_3269</name>
</gene>
<feature type="domain" description="VOC" evidence="1">
    <location>
        <begin position="14"/>
        <end position="131"/>
    </location>
</feature>
<accession>A0A1H4RVV4</accession>
<evidence type="ECO:0000259" key="1">
    <source>
        <dbReference type="PROSITE" id="PS51819"/>
    </source>
</evidence>
<dbReference type="CDD" id="cd06587">
    <property type="entry name" value="VOC"/>
    <property type="match status" value="1"/>
</dbReference>
<organism evidence="2 3">
    <name type="scientific">Terriglobus roseus</name>
    <dbReference type="NCBI Taxonomy" id="392734"/>
    <lineage>
        <taxon>Bacteria</taxon>
        <taxon>Pseudomonadati</taxon>
        <taxon>Acidobacteriota</taxon>
        <taxon>Terriglobia</taxon>
        <taxon>Terriglobales</taxon>
        <taxon>Acidobacteriaceae</taxon>
        <taxon>Terriglobus</taxon>
    </lineage>
</organism>